<protein>
    <submittedName>
        <fullName evidence="4">Anoctamin</fullName>
    </submittedName>
</protein>
<sequence length="346" mass="39753">MDQRSSSESSEDSIWSSSTLSTISEHTEPDSELQSAISEDTSDLPDVFESATEINLSSDVNNNRQAQIVENSSIIDSESQDANLEEDSDESQSSTVVSSSCSDQSTPENGSESGSSDPSSLPIVGSENQISSGVLSPSSSSRGGTSPEFSEDKNSEESPPPSPRRPRLINKRLRQMGFDCYFLPDHRWKFGYRLMRGCRHWINHYRMTVQHEISDEEWNLDFEEYYRRQVQPRIQFGTPEIGKPFDMFSETIMRRAVNYTFFREVLRVIYLIQYLVPAAVITLISQFAIHFHLRHVVRELYHFQLIFAKFEKFAKYLDCIFNGKRERSKRSSSIENCEEEKNQKKQ</sequence>
<feature type="transmembrane region" description="Helical" evidence="2">
    <location>
        <begin position="268"/>
        <end position="289"/>
    </location>
</feature>
<dbReference type="AlphaFoldDB" id="A0A1I7TIX9"/>
<keyword evidence="2" id="KW-1133">Transmembrane helix</keyword>
<feature type="compositionally biased region" description="Low complexity" evidence="1">
    <location>
        <begin position="91"/>
        <end position="120"/>
    </location>
</feature>
<reference evidence="4" key="1">
    <citation type="submission" date="2016-11" db="UniProtKB">
        <authorList>
            <consortium name="WormBaseParasite"/>
        </authorList>
    </citation>
    <scope>IDENTIFICATION</scope>
</reference>
<keyword evidence="2" id="KW-0812">Transmembrane</keyword>
<feature type="compositionally biased region" description="Polar residues" evidence="1">
    <location>
        <begin position="52"/>
        <end position="82"/>
    </location>
</feature>
<evidence type="ECO:0000256" key="2">
    <source>
        <dbReference type="SAM" id="Phobius"/>
    </source>
</evidence>
<evidence type="ECO:0000313" key="3">
    <source>
        <dbReference type="Proteomes" id="UP000095282"/>
    </source>
</evidence>
<accession>A0A1I7TIX9</accession>
<keyword evidence="3" id="KW-1185">Reference proteome</keyword>
<proteinExistence type="predicted"/>
<dbReference type="WBParaSite" id="Csp11.Scaffold626.g6384.t1">
    <property type="protein sequence ID" value="Csp11.Scaffold626.g6384.t1"/>
    <property type="gene ID" value="Csp11.Scaffold626.g6384"/>
</dbReference>
<feature type="compositionally biased region" description="Low complexity" evidence="1">
    <location>
        <begin position="1"/>
        <end position="24"/>
    </location>
</feature>
<organism evidence="3 4">
    <name type="scientific">Caenorhabditis tropicalis</name>
    <dbReference type="NCBI Taxonomy" id="1561998"/>
    <lineage>
        <taxon>Eukaryota</taxon>
        <taxon>Metazoa</taxon>
        <taxon>Ecdysozoa</taxon>
        <taxon>Nematoda</taxon>
        <taxon>Chromadorea</taxon>
        <taxon>Rhabditida</taxon>
        <taxon>Rhabditina</taxon>
        <taxon>Rhabditomorpha</taxon>
        <taxon>Rhabditoidea</taxon>
        <taxon>Rhabditidae</taxon>
        <taxon>Peloderinae</taxon>
        <taxon>Caenorhabditis</taxon>
    </lineage>
</organism>
<name>A0A1I7TIX9_9PELO</name>
<evidence type="ECO:0000313" key="4">
    <source>
        <dbReference type="WBParaSite" id="Csp11.Scaffold626.g6384.t1"/>
    </source>
</evidence>
<feature type="region of interest" description="Disordered" evidence="1">
    <location>
        <begin position="1"/>
        <end position="167"/>
    </location>
</feature>
<dbReference type="Proteomes" id="UP000095282">
    <property type="component" value="Unplaced"/>
</dbReference>
<feature type="compositionally biased region" description="Low complexity" evidence="1">
    <location>
        <begin position="131"/>
        <end position="146"/>
    </location>
</feature>
<dbReference type="eggNOG" id="ENOG502TKIH">
    <property type="taxonomic scope" value="Eukaryota"/>
</dbReference>
<evidence type="ECO:0000256" key="1">
    <source>
        <dbReference type="SAM" id="MobiDB-lite"/>
    </source>
</evidence>
<keyword evidence="2" id="KW-0472">Membrane</keyword>